<dbReference type="Gene3D" id="3.40.50.1820">
    <property type="entry name" value="alpha/beta hydrolase"/>
    <property type="match status" value="1"/>
</dbReference>
<comment type="caution">
    <text evidence="3">The sequence shown here is derived from an EMBL/GenBank/DDBJ whole genome shotgun (WGS) entry which is preliminary data.</text>
</comment>
<dbReference type="EMBL" id="QGKM01000008">
    <property type="protein sequence ID" value="PWQ99813.1"/>
    <property type="molecule type" value="Genomic_DNA"/>
</dbReference>
<gene>
    <name evidence="3" type="ORF">DKW60_04885</name>
</gene>
<dbReference type="AlphaFoldDB" id="A0A317CQK9"/>
<keyword evidence="1 3" id="KW-0378">Hydrolase</keyword>
<dbReference type="RefSeq" id="WP_109836546.1">
    <property type="nucleotide sequence ID" value="NZ_QGKM01000008.1"/>
</dbReference>
<organism evidence="3 4">
    <name type="scientific">Leucothrix pacifica</name>
    <dbReference type="NCBI Taxonomy" id="1247513"/>
    <lineage>
        <taxon>Bacteria</taxon>
        <taxon>Pseudomonadati</taxon>
        <taxon>Pseudomonadota</taxon>
        <taxon>Gammaproteobacteria</taxon>
        <taxon>Thiotrichales</taxon>
        <taxon>Thiotrichaceae</taxon>
        <taxon>Leucothrix</taxon>
    </lineage>
</organism>
<dbReference type="InterPro" id="IPR013094">
    <property type="entry name" value="AB_hydrolase_3"/>
</dbReference>
<evidence type="ECO:0000313" key="4">
    <source>
        <dbReference type="Proteomes" id="UP000245539"/>
    </source>
</evidence>
<evidence type="ECO:0000256" key="1">
    <source>
        <dbReference type="ARBA" id="ARBA00022801"/>
    </source>
</evidence>
<dbReference type="GO" id="GO:0016787">
    <property type="term" value="F:hydrolase activity"/>
    <property type="evidence" value="ECO:0007669"/>
    <property type="project" value="UniProtKB-KW"/>
</dbReference>
<dbReference type="SUPFAM" id="SSF53474">
    <property type="entry name" value="alpha/beta-Hydrolases"/>
    <property type="match status" value="1"/>
</dbReference>
<dbReference type="PANTHER" id="PTHR48081">
    <property type="entry name" value="AB HYDROLASE SUPERFAMILY PROTEIN C4A8.06C"/>
    <property type="match status" value="1"/>
</dbReference>
<dbReference type="Pfam" id="PF07859">
    <property type="entry name" value="Abhydrolase_3"/>
    <property type="match status" value="1"/>
</dbReference>
<keyword evidence="4" id="KW-1185">Reference proteome</keyword>
<sequence>MSPETKAVFDHLDGIQQRAFDLLRDLPARRELIESYFSVDPSTHVVDGNWYDVDAGGVKAEWVIADNAKPDHRLMYIHGGSWISGSPKGYRGLTSRISRATGCAVLSVDYRLAPEHQFPAGLHDCCDAFEWMLGNGPEGVAAAKQTVICGDSAGGNLALSAVLRLQDLGVPAPNAVVSISPAVDFTASSPSIKTRADRDPIIHPAIFEALQKLYLPSGQDIRDPYLSPLFGDLSQFPPLLLQVGDAEVLLDESARMAEKAKLQGCDVSLEVWDEMPHVFQGFAPFLPEANRAIESIGNFVTTKLALT</sequence>
<protein>
    <submittedName>
        <fullName evidence="3">Alpha/beta hydrolase</fullName>
    </submittedName>
</protein>
<feature type="domain" description="Alpha/beta hydrolase fold-3" evidence="2">
    <location>
        <begin position="74"/>
        <end position="280"/>
    </location>
</feature>
<evidence type="ECO:0000313" key="3">
    <source>
        <dbReference type="EMBL" id="PWQ99813.1"/>
    </source>
</evidence>
<dbReference type="InterPro" id="IPR050300">
    <property type="entry name" value="GDXG_lipolytic_enzyme"/>
</dbReference>
<dbReference type="Proteomes" id="UP000245539">
    <property type="component" value="Unassembled WGS sequence"/>
</dbReference>
<dbReference type="PANTHER" id="PTHR48081:SF8">
    <property type="entry name" value="ALPHA_BETA HYDROLASE FOLD-3 DOMAIN-CONTAINING PROTEIN-RELATED"/>
    <property type="match status" value="1"/>
</dbReference>
<dbReference type="InterPro" id="IPR029058">
    <property type="entry name" value="AB_hydrolase_fold"/>
</dbReference>
<evidence type="ECO:0000259" key="2">
    <source>
        <dbReference type="Pfam" id="PF07859"/>
    </source>
</evidence>
<reference evidence="3 4" key="1">
    <citation type="submission" date="2018-05" db="EMBL/GenBank/DDBJ databases">
        <title>Leucothrix arctica sp. nov., isolated from Arctic seawater.</title>
        <authorList>
            <person name="Choi A."/>
            <person name="Baek K."/>
        </authorList>
    </citation>
    <scope>NUCLEOTIDE SEQUENCE [LARGE SCALE GENOMIC DNA]</scope>
    <source>
        <strain evidence="3 4">JCM 18388</strain>
    </source>
</reference>
<name>A0A317CQK9_9GAMM</name>
<proteinExistence type="predicted"/>
<dbReference type="OrthoDB" id="5729797at2"/>
<accession>A0A317CQK9</accession>